<organism evidence="1 2">
    <name type="scientific">Rhizopogon vesiculosus</name>
    <dbReference type="NCBI Taxonomy" id="180088"/>
    <lineage>
        <taxon>Eukaryota</taxon>
        <taxon>Fungi</taxon>
        <taxon>Dikarya</taxon>
        <taxon>Basidiomycota</taxon>
        <taxon>Agaricomycotina</taxon>
        <taxon>Agaricomycetes</taxon>
        <taxon>Agaricomycetidae</taxon>
        <taxon>Boletales</taxon>
        <taxon>Suillineae</taxon>
        <taxon>Rhizopogonaceae</taxon>
        <taxon>Rhizopogon</taxon>
    </lineage>
</organism>
<dbReference type="Proteomes" id="UP000183567">
    <property type="component" value="Unassembled WGS sequence"/>
</dbReference>
<evidence type="ECO:0000313" key="1">
    <source>
        <dbReference type="EMBL" id="OJA14456.1"/>
    </source>
</evidence>
<evidence type="ECO:0000313" key="2">
    <source>
        <dbReference type="Proteomes" id="UP000183567"/>
    </source>
</evidence>
<proteinExistence type="predicted"/>
<gene>
    <name evidence="1" type="ORF">AZE42_06744</name>
</gene>
<name>A0A1J8QM23_9AGAM</name>
<protein>
    <submittedName>
        <fullName evidence="1">Uncharacterized protein</fullName>
    </submittedName>
</protein>
<comment type="caution">
    <text evidence="1">The sequence shown here is derived from an EMBL/GenBank/DDBJ whole genome shotgun (WGS) entry which is preliminary data.</text>
</comment>
<sequence length="108" mass="12152">MHVHICGVTYVTELSTVNDRAPIASLIFRLKPSATSTLIINTLGAGAPVRYLTSNIQMLETIALWQCYHFDLQLVAIGHSNAMLDWTLNLLCGFHCSDKERTERYLSR</sequence>
<keyword evidence="2" id="KW-1185">Reference proteome</keyword>
<reference evidence="1 2" key="1">
    <citation type="submission" date="2016-03" db="EMBL/GenBank/DDBJ databases">
        <title>Comparative genomics of the ectomycorrhizal sister species Rhizopogon vinicolor and Rhizopogon vesiculosus (Basidiomycota: Boletales) reveals a divergence of the mating type B locus.</title>
        <authorList>
            <person name="Mujic A.B."/>
            <person name="Kuo A."/>
            <person name="Tritt A."/>
            <person name="Lipzen A."/>
            <person name="Chen C."/>
            <person name="Johnson J."/>
            <person name="Sharma A."/>
            <person name="Barry K."/>
            <person name="Grigoriev I.V."/>
            <person name="Spatafora J.W."/>
        </authorList>
    </citation>
    <scope>NUCLEOTIDE SEQUENCE [LARGE SCALE GENOMIC DNA]</scope>
    <source>
        <strain evidence="1 2">AM-OR11-056</strain>
    </source>
</reference>
<accession>A0A1J8QM23</accession>
<dbReference type="AlphaFoldDB" id="A0A1J8QM23"/>
<dbReference type="EMBL" id="LVVM01003656">
    <property type="protein sequence ID" value="OJA14456.1"/>
    <property type="molecule type" value="Genomic_DNA"/>
</dbReference>
<dbReference type="OrthoDB" id="10459132at2759"/>